<evidence type="ECO:0008006" key="3">
    <source>
        <dbReference type="Google" id="ProtNLM"/>
    </source>
</evidence>
<sequence length="302" mass="33183">MLAAGVLGACTLAAPESAPVKPTPVALPLPAAPSQQSEAIRRYYAHLQEDLLVQGLMRVDGGGPDTPYSATMLARNFERIAFYDEHEIGARLQASSGEARLLARWEAPVRVAVEFGPSVPSEQQKADSAFVARFTNRLGRITRHPVRAVSGRANFHVLVIGEDDRTAMQTRFAALLPDLSTANRRLLQNLPRDMHCLVVVSHEDSAKPRITSAVAIVRAEHPTLLRQACFHEEIAQGMGLVNDSPNARPSIFNDDDEFAYLTSHDEKLLQMLYDPRLRIGMTAYEARPIVKQMAGELTAPNT</sequence>
<name>A0A1M5JWZ8_9RHOB</name>
<gene>
    <name evidence="1" type="ORF">SAMN04488044_0807</name>
</gene>
<organism evidence="1 2">
    <name type="scientific">Cognatishimia maritima</name>
    <dbReference type="NCBI Taxonomy" id="870908"/>
    <lineage>
        <taxon>Bacteria</taxon>
        <taxon>Pseudomonadati</taxon>
        <taxon>Pseudomonadota</taxon>
        <taxon>Alphaproteobacteria</taxon>
        <taxon>Rhodobacterales</taxon>
        <taxon>Paracoccaceae</taxon>
        <taxon>Cognatishimia</taxon>
    </lineage>
</organism>
<keyword evidence="2" id="KW-1185">Reference proteome</keyword>
<reference evidence="2" key="1">
    <citation type="submission" date="2016-11" db="EMBL/GenBank/DDBJ databases">
        <authorList>
            <person name="Varghese N."/>
            <person name="Submissions S."/>
        </authorList>
    </citation>
    <scope>NUCLEOTIDE SEQUENCE [LARGE SCALE GENOMIC DNA]</scope>
    <source>
        <strain evidence="2">DSM 28223</strain>
    </source>
</reference>
<dbReference type="InterPro" id="IPR021323">
    <property type="entry name" value="DUF2927"/>
</dbReference>
<dbReference type="AlphaFoldDB" id="A0A1M5JWZ8"/>
<proteinExistence type="predicted"/>
<protein>
    <recommendedName>
        <fullName evidence="3">DUF2927 domain-containing protein</fullName>
    </recommendedName>
</protein>
<dbReference type="EMBL" id="FQWM01000001">
    <property type="protein sequence ID" value="SHG45074.1"/>
    <property type="molecule type" value="Genomic_DNA"/>
</dbReference>
<evidence type="ECO:0000313" key="1">
    <source>
        <dbReference type="EMBL" id="SHG45074.1"/>
    </source>
</evidence>
<accession>A0A1M5JWZ8</accession>
<dbReference type="Proteomes" id="UP000184211">
    <property type="component" value="Unassembled WGS sequence"/>
</dbReference>
<dbReference type="Pfam" id="PF11150">
    <property type="entry name" value="DUF2927"/>
    <property type="match status" value="1"/>
</dbReference>
<dbReference type="STRING" id="870908.SAMN04488044_0807"/>
<evidence type="ECO:0000313" key="2">
    <source>
        <dbReference type="Proteomes" id="UP000184211"/>
    </source>
</evidence>